<feature type="domain" description="NADP-dependent oxidoreductase" evidence="7">
    <location>
        <begin position="26"/>
        <end position="259"/>
    </location>
</feature>
<dbReference type="PANTHER" id="PTHR43827:SF3">
    <property type="entry name" value="NADP-DEPENDENT OXIDOREDUCTASE DOMAIN-CONTAINING PROTEIN"/>
    <property type="match status" value="1"/>
</dbReference>
<dbReference type="PRINTS" id="PR00069">
    <property type="entry name" value="ALDKETRDTASE"/>
</dbReference>
<protein>
    <submittedName>
        <fullName evidence="8">2,5-diketo-D-gluconic acid reductase</fullName>
    </submittedName>
</protein>
<dbReference type="CDD" id="cd19071">
    <property type="entry name" value="AKR_AKR1-5-like"/>
    <property type="match status" value="1"/>
</dbReference>
<dbReference type="RefSeq" id="WP_151971471.1">
    <property type="nucleotide sequence ID" value="NZ_AP019860.1"/>
</dbReference>
<dbReference type="PROSITE" id="PS00063">
    <property type="entry name" value="ALDOKETO_REDUCTASE_3"/>
    <property type="match status" value="1"/>
</dbReference>
<evidence type="ECO:0000256" key="4">
    <source>
        <dbReference type="PIRSR" id="PIRSR000097-1"/>
    </source>
</evidence>
<dbReference type="Gene3D" id="3.20.20.100">
    <property type="entry name" value="NADP-dependent oxidoreductase domain"/>
    <property type="match status" value="1"/>
</dbReference>
<evidence type="ECO:0000259" key="7">
    <source>
        <dbReference type="Pfam" id="PF00248"/>
    </source>
</evidence>
<feature type="site" description="Lowers pKa of active site Tyr" evidence="6">
    <location>
        <position position="77"/>
    </location>
</feature>
<dbReference type="Proteomes" id="UP000326354">
    <property type="component" value="Chromosome"/>
</dbReference>
<evidence type="ECO:0000256" key="6">
    <source>
        <dbReference type="PIRSR" id="PIRSR000097-3"/>
    </source>
</evidence>
<dbReference type="OrthoDB" id="9804790at2"/>
<evidence type="ECO:0000256" key="1">
    <source>
        <dbReference type="ARBA" id="ARBA00007905"/>
    </source>
</evidence>
<dbReference type="PROSITE" id="PS00062">
    <property type="entry name" value="ALDOKETO_REDUCTASE_2"/>
    <property type="match status" value="1"/>
</dbReference>
<name>A0A5S9F6Q5_UABAM</name>
<evidence type="ECO:0000256" key="5">
    <source>
        <dbReference type="PIRSR" id="PIRSR000097-2"/>
    </source>
</evidence>
<dbReference type="InterPro" id="IPR023210">
    <property type="entry name" value="NADP_OxRdtase_dom"/>
</dbReference>
<evidence type="ECO:0000313" key="8">
    <source>
        <dbReference type="EMBL" id="BBM87453.1"/>
    </source>
</evidence>
<dbReference type="PROSITE" id="PS00798">
    <property type="entry name" value="ALDOKETO_REDUCTASE_1"/>
    <property type="match status" value="1"/>
</dbReference>
<organism evidence="8 9">
    <name type="scientific">Uabimicrobium amorphum</name>
    <dbReference type="NCBI Taxonomy" id="2596890"/>
    <lineage>
        <taxon>Bacteria</taxon>
        <taxon>Pseudomonadati</taxon>
        <taxon>Planctomycetota</taxon>
        <taxon>Candidatus Uabimicrobiia</taxon>
        <taxon>Candidatus Uabimicrobiales</taxon>
        <taxon>Candidatus Uabimicrobiaceae</taxon>
        <taxon>Candidatus Uabimicrobium</taxon>
    </lineage>
</organism>
<dbReference type="SUPFAM" id="SSF51430">
    <property type="entry name" value="NAD(P)-linked oxidoreductase"/>
    <property type="match status" value="1"/>
</dbReference>
<keyword evidence="9" id="KW-1185">Reference proteome</keyword>
<dbReference type="Pfam" id="PF00248">
    <property type="entry name" value="Aldo_ket_red"/>
    <property type="match status" value="1"/>
</dbReference>
<dbReference type="EMBL" id="AP019860">
    <property type="protein sequence ID" value="BBM87453.1"/>
    <property type="molecule type" value="Genomic_DNA"/>
</dbReference>
<keyword evidence="2" id="KW-0521">NADP</keyword>
<keyword evidence="3" id="KW-0560">Oxidoreductase</keyword>
<evidence type="ECO:0000313" key="9">
    <source>
        <dbReference type="Proteomes" id="UP000326354"/>
    </source>
</evidence>
<feature type="active site" description="Proton donor" evidence="4">
    <location>
        <position position="52"/>
    </location>
</feature>
<evidence type="ECO:0000256" key="2">
    <source>
        <dbReference type="ARBA" id="ARBA00022857"/>
    </source>
</evidence>
<dbReference type="FunFam" id="3.20.20.100:FF:000015">
    <property type="entry name" value="Oxidoreductase, aldo/keto reductase family"/>
    <property type="match status" value="1"/>
</dbReference>
<dbReference type="PANTHER" id="PTHR43827">
    <property type="entry name" value="2,5-DIKETO-D-GLUCONIC ACID REDUCTASE"/>
    <property type="match status" value="1"/>
</dbReference>
<dbReference type="InterPro" id="IPR036812">
    <property type="entry name" value="NAD(P)_OxRdtase_dom_sf"/>
</dbReference>
<dbReference type="InterPro" id="IPR020471">
    <property type="entry name" value="AKR"/>
</dbReference>
<feature type="binding site" evidence="5">
    <location>
        <position position="109"/>
    </location>
    <ligand>
        <name>substrate</name>
    </ligand>
</feature>
<evidence type="ECO:0000256" key="3">
    <source>
        <dbReference type="ARBA" id="ARBA00023002"/>
    </source>
</evidence>
<dbReference type="GO" id="GO:0016616">
    <property type="term" value="F:oxidoreductase activity, acting on the CH-OH group of donors, NAD or NADP as acceptor"/>
    <property type="evidence" value="ECO:0007669"/>
    <property type="project" value="UniProtKB-ARBA"/>
</dbReference>
<dbReference type="AlphaFoldDB" id="A0A5S9F6Q5"/>
<reference evidence="8 9" key="1">
    <citation type="submission" date="2019-08" db="EMBL/GenBank/DDBJ databases">
        <title>Complete genome sequence of Candidatus Uab amorphum.</title>
        <authorList>
            <person name="Shiratori T."/>
            <person name="Suzuki S."/>
            <person name="Kakizawa Y."/>
            <person name="Ishida K."/>
        </authorList>
    </citation>
    <scope>NUCLEOTIDE SEQUENCE [LARGE SCALE GENOMIC DNA]</scope>
    <source>
        <strain evidence="8 9">SRT547</strain>
    </source>
</reference>
<dbReference type="KEGG" id="uam:UABAM_05862"/>
<proteinExistence type="inferred from homology"/>
<sequence>MDTYTKAKLNNGQCIPYLGLGVYQSPPGEQTQNAIIHALNSGYRHIDTAKLYDNEKDVGIAIRKSGIPREEIFITTKLWNDDHGYDQALQACKKSTESLGTYIDLYLIHFPVEKVRGDSWRALEKLYEDGLCKSIGVSNYTVRHLRELLDQANVTPTANQVEFSPYLFQKELWDFCRENNIQLQAYSPLTRGQKLQDPKLMAIAEKYNKSTAQILIKWCLQHEIVVLPKSINHSRIQQNAQVFDFEINQEDMAQLDNFNENFRTCWDPTGTP</sequence>
<gene>
    <name evidence="8" type="ORF">UABAM_05862</name>
</gene>
<dbReference type="InterPro" id="IPR018170">
    <property type="entry name" value="Aldo/ket_reductase_CS"/>
</dbReference>
<accession>A0A5S9F6Q5</accession>
<comment type="similarity">
    <text evidence="1">Belongs to the aldo/keto reductase family.</text>
</comment>
<dbReference type="PIRSF" id="PIRSF000097">
    <property type="entry name" value="AKR"/>
    <property type="match status" value="1"/>
</dbReference>